<evidence type="ECO:0000256" key="3">
    <source>
        <dbReference type="ARBA" id="ARBA00022630"/>
    </source>
</evidence>
<dbReference type="InterPro" id="IPR012999">
    <property type="entry name" value="Pyr_OxRdtase_I_AS"/>
</dbReference>
<proteinExistence type="inferred from homology"/>
<dbReference type="InterPro" id="IPR001100">
    <property type="entry name" value="Pyr_nuc-diS_OxRdtase"/>
</dbReference>
<evidence type="ECO:0000256" key="6">
    <source>
        <dbReference type="ARBA" id="ARBA00023002"/>
    </source>
</evidence>
<evidence type="ECO:0000256" key="8">
    <source>
        <dbReference type="ARBA" id="ARBA00023284"/>
    </source>
</evidence>
<comment type="caution">
    <text evidence="12">The sequence shown here is derived from an EMBL/GenBank/DDBJ whole genome shotgun (WGS) entry which is preliminary data.</text>
</comment>
<dbReference type="PANTHER" id="PTHR43014">
    <property type="entry name" value="MERCURIC REDUCTASE"/>
    <property type="match status" value="1"/>
</dbReference>
<dbReference type="PRINTS" id="PR00368">
    <property type="entry name" value="FADPNR"/>
</dbReference>
<dbReference type="Pfam" id="PF02852">
    <property type="entry name" value="Pyr_redox_dim"/>
    <property type="match status" value="1"/>
</dbReference>
<dbReference type="SUPFAM" id="SSF55424">
    <property type="entry name" value="FAD/NAD-linked reductases, dimerisation (C-terminal) domain"/>
    <property type="match status" value="1"/>
</dbReference>
<keyword evidence="6 9" id="KW-0560">Oxidoreductase</keyword>
<dbReference type="EMBL" id="JBDLBR010000005">
    <property type="protein sequence ID" value="MEN7538423.1"/>
    <property type="molecule type" value="Genomic_DNA"/>
</dbReference>
<dbReference type="PROSITE" id="PS00076">
    <property type="entry name" value="PYRIDINE_REDOX_1"/>
    <property type="match status" value="1"/>
</dbReference>
<keyword evidence="7" id="KW-1015">Disulfide bond</keyword>
<keyword evidence="4 9" id="KW-0274">FAD</keyword>
<comment type="similarity">
    <text evidence="2 9">Belongs to the class-I pyridine nucleotide-disulfide oxidoreductase family.</text>
</comment>
<sequence length="475" mass="49480">MPSQTYSHDVIVIGAGASGLTAAGGCALFGLKVALVEHAAFGGECLNHGCVPSKALIAAAKRAHEGKRGARFGVSMEGAKVDWGGVRAHVEASIATIAPHDDPARFEAMGCEIFRGTARLTGPRTVEVAGQTLAAPRIVLALGSEPAVPPIEGLASLPYLTNENLFQLDRLPSRLIVLGGGAVGMEMAQAFCRLGSEVTLVERGEILSRDDRESAALAKAAMEADGVRFVSGTAVRAMGTAGAIALTLDDGAVIEGSHVLVATGRKARGQGMGLEELGMTFGSNGIAVDARRRTSLKHIYAIGDCRDGPRLTHVAGYEGSNVALDISLGVPTKVDWTALPWCTYTAPEVGQVGLTETEARKTYGDKVRIVREHFSDNDRAVTEGAMEGQLKLIMKGRKLVGASVCGEGAGDMLLPLAQTITGKAGTFALGSAVIAYPTRGEISKAGAFAAWEPLVFSAPVKRIARALAALRRRFG</sequence>
<dbReference type="PRINTS" id="PR00411">
    <property type="entry name" value="PNDRDTASEI"/>
</dbReference>
<dbReference type="RefSeq" id="WP_346785873.1">
    <property type="nucleotide sequence ID" value="NZ_JBDLBR010000005.1"/>
</dbReference>
<dbReference type="InterPro" id="IPR023753">
    <property type="entry name" value="FAD/NAD-binding_dom"/>
</dbReference>
<dbReference type="Proteomes" id="UP001484535">
    <property type="component" value="Unassembled WGS sequence"/>
</dbReference>
<dbReference type="InterPro" id="IPR004099">
    <property type="entry name" value="Pyr_nucl-diS_OxRdtase_dimer"/>
</dbReference>
<gene>
    <name evidence="12" type="ORF">ABDJ38_14665</name>
</gene>
<reference evidence="12 13" key="1">
    <citation type="submission" date="2024-05" db="EMBL/GenBank/DDBJ databases">
        <authorList>
            <person name="Park S."/>
        </authorList>
    </citation>
    <scope>NUCLEOTIDE SEQUENCE [LARGE SCALE GENOMIC DNA]</scope>
    <source>
        <strain evidence="12 13">DGU5</strain>
    </source>
</reference>
<dbReference type="InterPro" id="IPR036188">
    <property type="entry name" value="FAD/NAD-bd_sf"/>
</dbReference>
<comment type="cofactor">
    <cofactor evidence="1">
        <name>FAD</name>
        <dbReference type="ChEBI" id="CHEBI:57692"/>
    </cofactor>
</comment>
<evidence type="ECO:0000256" key="5">
    <source>
        <dbReference type="ARBA" id="ARBA00022857"/>
    </source>
</evidence>
<dbReference type="PIRSF" id="PIRSF000350">
    <property type="entry name" value="Mercury_reductase_MerA"/>
    <property type="match status" value="1"/>
</dbReference>
<dbReference type="Pfam" id="PF07992">
    <property type="entry name" value="Pyr_redox_2"/>
    <property type="match status" value="1"/>
</dbReference>
<evidence type="ECO:0000256" key="1">
    <source>
        <dbReference type="ARBA" id="ARBA00001974"/>
    </source>
</evidence>
<protein>
    <submittedName>
        <fullName evidence="12">FAD-dependent oxidoreductase</fullName>
    </submittedName>
</protein>
<keyword evidence="13" id="KW-1185">Reference proteome</keyword>
<evidence type="ECO:0000313" key="12">
    <source>
        <dbReference type="EMBL" id="MEN7538423.1"/>
    </source>
</evidence>
<organism evidence="12 13">
    <name type="scientific">Aurantiacibacter flavus</name>
    <dbReference type="NCBI Taxonomy" id="3145232"/>
    <lineage>
        <taxon>Bacteria</taxon>
        <taxon>Pseudomonadati</taxon>
        <taxon>Pseudomonadota</taxon>
        <taxon>Alphaproteobacteria</taxon>
        <taxon>Sphingomonadales</taxon>
        <taxon>Erythrobacteraceae</taxon>
        <taxon>Aurantiacibacter</taxon>
    </lineage>
</organism>
<evidence type="ECO:0000259" key="11">
    <source>
        <dbReference type="Pfam" id="PF07992"/>
    </source>
</evidence>
<evidence type="ECO:0000259" key="10">
    <source>
        <dbReference type="Pfam" id="PF02852"/>
    </source>
</evidence>
<evidence type="ECO:0000256" key="9">
    <source>
        <dbReference type="RuleBase" id="RU003691"/>
    </source>
</evidence>
<keyword evidence="5" id="KW-0521">NADP</keyword>
<accession>A0ABV0CZW3</accession>
<keyword evidence="8 9" id="KW-0676">Redox-active center</keyword>
<dbReference type="Gene3D" id="3.50.50.60">
    <property type="entry name" value="FAD/NAD(P)-binding domain"/>
    <property type="match status" value="2"/>
</dbReference>
<evidence type="ECO:0000256" key="4">
    <source>
        <dbReference type="ARBA" id="ARBA00022827"/>
    </source>
</evidence>
<dbReference type="InterPro" id="IPR016156">
    <property type="entry name" value="FAD/NAD-linked_Rdtase_dimer_sf"/>
</dbReference>
<dbReference type="SUPFAM" id="SSF51905">
    <property type="entry name" value="FAD/NAD(P)-binding domain"/>
    <property type="match status" value="1"/>
</dbReference>
<evidence type="ECO:0000256" key="7">
    <source>
        <dbReference type="ARBA" id="ARBA00023157"/>
    </source>
</evidence>
<evidence type="ECO:0000313" key="13">
    <source>
        <dbReference type="Proteomes" id="UP001484535"/>
    </source>
</evidence>
<feature type="domain" description="Pyridine nucleotide-disulphide oxidoreductase dimerisation" evidence="10">
    <location>
        <begin position="340"/>
        <end position="441"/>
    </location>
</feature>
<feature type="domain" description="FAD/NAD(P)-binding" evidence="11">
    <location>
        <begin position="8"/>
        <end position="319"/>
    </location>
</feature>
<name>A0ABV0CZW3_9SPHN</name>
<keyword evidence="3 9" id="KW-0285">Flavoprotein</keyword>
<dbReference type="Gene3D" id="3.30.390.30">
    <property type="match status" value="1"/>
</dbReference>
<evidence type="ECO:0000256" key="2">
    <source>
        <dbReference type="ARBA" id="ARBA00007532"/>
    </source>
</evidence>